<name>A0A8S5QY22_9CAUD</name>
<dbReference type="Gene3D" id="2.20.120.10">
    <property type="entry name" value="Multimodular pneumococcal cell wall endolysin, domain 3"/>
    <property type="match status" value="2"/>
</dbReference>
<reference evidence="2" key="1">
    <citation type="journal article" date="2021" name="Proc. Natl. Acad. Sci. U.S.A.">
        <title>A Catalog of Tens of Thousands of Viruses from Human Metagenomes Reveals Hidden Associations with Chronic Diseases.</title>
        <authorList>
            <person name="Tisza M.J."/>
            <person name="Buck C.B."/>
        </authorList>
    </citation>
    <scope>NUCLEOTIDE SEQUENCE</scope>
    <source>
        <strain evidence="2">CtoiA13</strain>
    </source>
</reference>
<sequence>MDNAYIKGKKLLCGGYSQYTPTGKDYFVKMGCYGKEPKLGSVIYFYSPTMGRVCHVGAVIEVSKKNDRYFIKTVEGNTSSGSSFNRNGGCVAIKEYSFTLAEVGGTNRINGFGYPLFSDDTCNVSEFVEVLKSEVGYTEKASSKDLEDKKANSGDKNFTKYGAWYGGNGLYWCQQFISWCSYMACKKHLESKATGWSKEGAIWRYRLNGILIKGQWLEIGGRWYVFDNAGNMIKVWFKDGDNWYYLNKDDGAMLSSQWVKEDGKDYYLSKNGIMARHCYVKANDEDRYYWVSKDGVYKKEWDTKEPDLEKYELAN</sequence>
<organism evidence="2">
    <name type="scientific">Siphoviridae sp. ctoiA13</name>
    <dbReference type="NCBI Taxonomy" id="2826462"/>
    <lineage>
        <taxon>Viruses</taxon>
        <taxon>Duplodnaviria</taxon>
        <taxon>Heunggongvirae</taxon>
        <taxon>Uroviricota</taxon>
        <taxon>Caudoviricetes</taxon>
    </lineage>
</organism>
<dbReference type="InterPro" id="IPR018337">
    <property type="entry name" value="Cell_wall/Cho-bd_repeat"/>
</dbReference>
<protein>
    <recommendedName>
        <fullName evidence="3">CHAP domain-containing protein</fullName>
    </recommendedName>
</protein>
<dbReference type="EMBL" id="BK015765">
    <property type="protein sequence ID" value="DAE23992.1"/>
    <property type="molecule type" value="Genomic_DNA"/>
</dbReference>
<dbReference type="Pfam" id="PF19127">
    <property type="entry name" value="Choline_bind_3"/>
    <property type="match status" value="1"/>
</dbReference>
<evidence type="ECO:0008006" key="3">
    <source>
        <dbReference type="Google" id="ProtNLM"/>
    </source>
</evidence>
<evidence type="ECO:0000256" key="1">
    <source>
        <dbReference type="ARBA" id="ARBA00022737"/>
    </source>
</evidence>
<evidence type="ECO:0000313" key="2">
    <source>
        <dbReference type="EMBL" id="DAE23992.1"/>
    </source>
</evidence>
<dbReference type="SUPFAM" id="SSF69360">
    <property type="entry name" value="Cell wall binding repeat"/>
    <property type="match status" value="1"/>
</dbReference>
<proteinExistence type="predicted"/>
<accession>A0A8S5QY22</accession>
<keyword evidence="1" id="KW-0677">Repeat</keyword>